<dbReference type="InterPro" id="IPR017969">
    <property type="entry name" value="Heavy-metal-associated_CS"/>
</dbReference>
<dbReference type="RefSeq" id="XP_018275968.1">
    <property type="nucleotide sequence ID" value="XM_018424295.1"/>
</dbReference>
<feature type="transmembrane region" description="Helical" evidence="13">
    <location>
        <begin position="720"/>
        <end position="740"/>
    </location>
</feature>
<dbReference type="InterPro" id="IPR001757">
    <property type="entry name" value="P_typ_ATPase"/>
</dbReference>
<dbReference type="InterPro" id="IPR008250">
    <property type="entry name" value="ATPase_P-typ_transduc_dom_A_sf"/>
</dbReference>
<dbReference type="SUPFAM" id="SSF55008">
    <property type="entry name" value="HMA, heavy metal-associated domain"/>
    <property type="match status" value="4"/>
</dbReference>
<dbReference type="Pfam" id="PF00702">
    <property type="entry name" value="Hydrolase"/>
    <property type="match status" value="1"/>
</dbReference>
<dbReference type="NCBIfam" id="TIGR01525">
    <property type="entry name" value="ATPase-IB_hvy"/>
    <property type="match status" value="1"/>
</dbReference>
<evidence type="ECO:0000256" key="5">
    <source>
        <dbReference type="ARBA" id="ARBA00022692"/>
    </source>
</evidence>
<dbReference type="PANTHER" id="PTHR43520:SF32">
    <property type="entry name" value="COPPER RESISTANCE P-TYPE ATPASE (EUROFUNG)"/>
    <property type="match status" value="1"/>
</dbReference>
<dbReference type="InterPro" id="IPR023214">
    <property type="entry name" value="HAD_sf"/>
</dbReference>
<keyword evidence="4" id="KW-0813">Transport</keyword>
<dbReference type="InterPro" id="IPR023299">
    <property type="entry name" value="ATPase_P-typ_cyto_dom_N"/>
</dbReference>
<dbReference type="Pfam" id="PF00122">
    <property type="entry name" value="E1-E2_ATPase"/>
    <property type="match status" value="1"/>
</dbReference>
<dbReference type="PROSITE" id="PS50846">
    <property type="entry name" value="HMA_2"/>
    <property type="match status" value="3"/>
</dbReference>
<feature type="region of interest" description="Disordered" evidence="14">
    <location>
        <begin position="656"/>
        <end position="675"/>
    </location>
</feature>
<dbReference type="FunFam" id="3.30.70.100:FF:000001">
    <property type="entry name" value="ATPase copper transporting beta"/>
    <property type="match status" value="2"/>
</dbReference>
<feature type="transmembrane region" description="Helical" evidence="13">
    <location>
        <begin position="760"/>
        <end position="783"/>
    </location>
</feature>
<dbReference type="InterPro" id="IPR006121">
    <property type="entry name" value="HMA_dom"/>
</dbReference>
<evidence type="ECO:0000256" key="3">
    <source>
        <dbReference type="ARBA" id="ARBA00012517"/>
    </source>
</evidence>
<dbReference type="GO" id="GO:0016020">
    <property type="term" value="C:membrane"/>
    <property type="evidence" value="ECO:0007669"/>
    <property type="project" value="UniProtKB-SubCell"/>
</dbReference>
<dbReference type="Gene3D" id="2.70.150.10">
    <property type="entry name" value="Calcium-transporting ATPase, cytoplasmic transduction domain A"/>
    <property type="match status" value="1"/>
</dbReference>
<evidence type="ECO:0000256" key="8">
    <source>
        <dbReference type="ARBA" id="ARBA00022840"/>
    </source>
</evidence>
<dbReference type="InterPro" id="IPR044492">
    <property type="entry name" value="P_typ_ATPase_HD_dom"/>
</dbReference>
<dbReference type="SUPFAM" id="SSF56784">
    <property type="entry name" value="HAD-like"/>
    <property type="match status" value="1"/>
</dbReference>
<dbReference type="STRING" id="879819.A0A0J0XEI9"/>
<keyword evidence="7 13" id="KW-0547">Nucleotide-binding</keyword>
<dbReference type="InterPro" id="IPR036412">
    <property type="entry name" value="HAD-like_sf"/>
</dbReference>
<proteinExistence type="inferred from homology"/>
<name>A0A0J0XEI9_9TREE</name>
<dbReference type="InterPro" id="IPR059000">
    <property type="entry name" value="ATPase_P-type_domA"/>
</dbReference>
<evidence type="ECO:0000256" key="4">
    <source>
        <dbReference type="ARBA" id="ARBA00022448"/>
    </source>
</evidence>
<feature type="domain" description="HMA" evidence="15">
    <location>
        <begin position="9"/>
        <end position="81"/>
    </location>
</feature>
<dbReference type="PROSITE" id="PS00154">
    <property type="entry name" value="ATPASE_E1_E2"/>
    <property type="match status" value="1"/>
</dbReference>
<dbReference type="GO" id="GO:0043682">
    <property type="term" value="F:P-type divalent copper transporter activity"/>
    <property type="evidence" value="ECO:0007669"/>
    <property type="project" value="TreeGrafter"/>
</dbReference>
<dbReference type="InterPro" id="IPR036163">
    <property type="entry name" value="HMA_dom_sf"/>
</dbReference>
<dbReference type="GO" id="GO:0005524">
    <property type="term" value="F:ATP binding"/>
    <property type="evidence" value="ECO:0007669"/>
    <property type="project" value="UniProtKB-UniRule"/>
</dbReference>
<keyword evidence="11 13" id="KW-0472">Membrane</keyword>
<feature type="domain" description="HMA" evidence="15">
    <location>
        <begin position="238"/>
        <end position="303"/>
    </location>
</feature>
<protein>
    <recommendedName>
        <fullName evidence="3">P-type Cu(+) transporter</fullName>
        <ecNumber evidence="3">7.2.2.8</ecNumber>
    </recommendedName>
    <alternativeName>
        <fullName evidence="12">Cu(2+)-ATPase</fullName>
    </alternativeName>
</protein>
<evidence type="ECO:0000256" key="1">
    <source>
        <dbReference type="ARBA" id="ARBA00004141"/>
    </source>
</evidence>
<dbReference type="Proteomes" id="UP000053611">
    <property type="component" value="Unassembled WGS sequence"/>
</dbReference>
<feature type="transmembrane region" description="Helical" evidence="13">
    <location>
        <begin position="551"/>
        <end position="568"/>
    </location>
</feature>
<dbReference type="GO" id="GO:0055070">
    <property type="term" value="P:copper ion homeostasis"/>
    <property type="evidence" value="ECO:0007669"/>
    <property type="project" value="TreeGrafter"/>
</dbReference>
<keyword evidence="10 13" id="KW-1133">Transmembrane helix</keyword>
<organism evidence="16 17">
    <name type="scientific">Cutaneotrichosporon oleaginosum</name>
    <dbReference type="NCBI Taxonomy" id="879819"/>
    <lineage>
        <taxon>Eukaryota</taxon>
        <taxon>Fungi</taxon>
        <taxon>Dikarya</taxon>
        <taxon>Basidiomycota</taxon>
        <taxon>Agaricomycotina</taxon>
        <taxon>Tremellomycetes</taxon>
        <taxon>Trichosporonales</taxon>
        <taxon>Trichosporonaceae</taxon>
        <taxon>Cutaneotrichosporon</taxon>
    </lineage>
</organism>
<evidence type="ECO:0000256" key="7">
    <source>
        <dbReference type="ARBA" id="ARBA00022741"/>
    </source>
</evidence>
<dbReference type="PANTHER" id="PTHR43520">
    <property type="entry name" value="ATP7, ISOFORM B"/>
    <property type="match status" value="1"/>
</dbReference>
<dbReference type="GO" id="GO:0016887">
    <property type="term" value="F:ATP hydrolysis activity"/>
    <property type="evidence" value="ECO:0007669"/>
    <property type="project" value="InterPro"/>
</dbReference>
<evidence type="ECO:0000256" key="11">
    <source>
        <dbReference type="ARBA" id="ARBA00023136"/>
    </source>
</evidence>
<dbReference type="PROSITE" id="PS01229">
    <property type="entry name" value="COF_2"/>
    <property type="match status" value="1"/>
</dbReference>
<dbReference type="InterPro" id="IPR027256">
    <property type="entry name" value="P-typ_ATPase_IB"/>
</dbReference>
<dbReference type="SFLD" id="SFLDS00003">
    <property type="entry name" value="Haloacid_Dehalogenase"/>
    <property type="match status" value="1"/>
</dbReference>
<dbReference type="Gene3D" id="3.40.1110.10">
    <property type="entry name" value="Calcium-transporting ATPase, cytoplasmic domain N"/>
    <property type="match status" value="1"/>
</dbReference>
<dbReference type="SUPFAM" id="SSF81665">
    <property type="entry name" value="Calcium ATPase, transmembrane domain M"/>
    <property type="match status" value="1"/>
</dbReference>
<evidence type="ECO:0000256" key="12">
    <source>
        <dbReference type="ARBA" id="ARBA00080126"/>
    </source>
</evidence>
<dbReference type="EC" id="7.2.2.8" evidence="3"/>
<feature type="transmembrane region" description="Helical" evidence="13">
    <location>
        <begin position="1136"/>
        <end position="1156"/>
    </location>
</feature>
<dbReference type="SUPFAM" id="SSF81653">
    <property type="entry name" value="Calcium ATPase, transduction domain A"/>
    <property type="match status" value="1"/>
</dbReference>
<dbReference type="PRINTS" id="PR00119">
    <property type="entry name" value="CATATPASE"/>
</dbReference>
<dbReference type="PRINTS" id="PR00942">
    <property type="entry name" value="CUATPASEI"/>
</dbReference>
<evidence type="ECO:0000256" key="10">
    <source>
        <dbReference type="ARBA" id="ARBA00022989"/>
    </source>
</evidence>
<dbReference type="SFLD" id="SFLDF00027">
    <property type="entry name" value="p-type_atpase"/>
    <property type="match status" value="1"/>
</dbReference>
<gene>
    <name evidence="16" type="ORF">CC85DRAFT_288531</name>
</gene>
<accession>A0A0J0XEI9</accession>
<dbReference type="CDD" id="cd00371">
    <property type="entry name" value="HMA"/>
    <property type="match status" value="3"/>
</dbReference>
<evidence type="ECO:0000256" key="13">
    <source>
        <dbReference type="RuleBase" id="RU362081"/>
    </source>
</evidence>
<evidence type="ECO:0000313" key="16">
    <source>
        <dbReference type="EMBL" id="KLT39477.1"/>
    </source>
</evidence>
<feature type="transmembrane region" description="Helical" evidence="13">
    <location>
        <begin position="1105"/>
        <end position="1130"/>
    </location>
</feature>
<keyword evidence="8 13" id="KW-0067">ATP-binding</keyword>
<keyword evidence="17" id="KW-1185">Reference proteome</keyword>
<evidence type="ECO:0000256" key="2">
    <source>
        <dbReference type="ARBA" id="ARBA00006024"/>
    </source>
</evidence>
<feature type="transmembrane region" description="Helical" evidence="13">
    <location>
        <begin position="508"/>
        <end position="539"/>
    </location>
</feature>
<dbReference type="NCBIfam" id="TIGR01494">
    <property type="entry name" value="ATPase_P-type"/>
    <property type="match status" value="1"/>
</dbReference>
<evidence type="ECO:0000256" key="6">
    <source>
        <dbReference type="ARBA" id="ARBA00022723"/>
    </source>
</evidence>
<feature type="transmembrane region" description="Helical" evidence="13">
    <location>
        <begin position="410"/>
        <end position="435"/>
    </location>
</feature>
<dbReference type="GO" id="GO:0140581">
    <property type="term" value="F:P-type monovalent copper transporter activity"/>
    <property type="evidence" value="ECO:0007669"/>
    <property type="project" value="UniProtKB-EC"/>
</dbReference>
<dbReference type="GO" id="GO:0005507">
    <property type="term" value="F:copper ion binding"/>
    <property type="evidence" value="ECO:0007669"/>
    <property type="project" value="TreeGrafter"/>
</dbReference>
<dbReference type="GO" id="GO:0012505">
    <property type="term" value="C:endomembrane system"/>
    <property type="evidence" value="ECO:0007669"/>
    <property type="project" value="UniProtKB-SubCell"/>
</dbReference>
<comment type="similarity">
    <text evidence="2 13">Belongs to the cation transport ATPase (P-type) (TC 3.A.3) family. Type IB subfamily.</text>
</comment>
<dbReference type="OrthoDB" id="432719at2759"/>
<evidence type="ECO:0000256" key="14">
    <source>
        <dbReference type="SAM" id="MobiDB-lite"/>
    </source>
</evidence>
<evidence type="ECO:0000313" key="17">
    <source>
        <dbReference type="Proteomes" id="UP000053611"/>
    </source>
</evidence>
<comment type="subcellular location">
    <subcellularLocation>
        <location evidence="1">Membrane</location>
        <topology evidence="1">Multi-pass membrane protein</topology>
    </subcellularLocation>
</comment>
<keyword evidence="9" id="KW-1278">Translocase</keyword>
<sequence length="1160" mass="122718">MVTIPTHLPTASLVVGNMHCPSCVESITNLLAALPSVKNLSVSLLLHRVTFAIDTSIGSSRVPTSVDRVVEQVAHTLKSEGGFEVATEGGDVEPTPAATGGLLDRVFGKRRADKASKIAEERRRRHLEHCEACQAEEAGERHPSSTFPAPPPDQVLVTTLSIEGMTCASCTSSISKALEGEPSILSVEVNLLSSSGTVRHKASLSADEVAAMVDDVGFEAEVLESRPEAPERAEEALIKTTLSIEGMTCASCSGAIDRAVRKHPDVTDAAIDVLLNKGVFTHRPALTPEALKDIVEDVGYDATIVSSALLERKGVPGSRTVTVGVQGMFCGQCVIKINNALAAMPLLSYTPITLAAPVSTLTYIPRDPLTIRDILRDLTALAPEFHAEVVRAQSLSERSQEIQRREVRLLAAHLAVAVLFAIPTFIIAIVSMVLLKAEHPFRRFWDQPVWGGANLGTVVQWPLATAVQFGVGWIFYKRAFNALWPHLRALVPAPLRSKSMRRLPARPLTWRALVSFGSMDLLVTLSTTVSYFASIAMMALDVKAGPKSMSVGTYFDSSVFLIMFILLGRTIEAYAKSRTTDAVALLGNLRPATALLVEEANAEGEKRLSTDTEDSGPHEVPVDHVEYGDVILIMPGSLPPTDGVVVSGTSKFDESSLTGESLPVTKNPGDEVYTGTTNQTSAIHVRVTGLAAETMLERIIQAVSDASGRKAPLEKAAERLTGVFVPLVVYFALGVLAFWMGMVYGGRIAPHHYHGPGGRAFFALEFAIAVLVVACPCGIGLAVPCANAVGNGLAAATGILASGGGEAFTAATAVTTIAFDKTGTLTTGQSTVTDEYVPETELGAEVTRALRAVEAQSTHPLAVGLASYLSAQSSAALEVVESTEIAGRGLRATVAGERTLELLVGNAALLTENNVDIPPSAEETLAQWSTDAKSVVLCAARPAGAGNPFVLTAMYALADAPRESTAGVLALLRQRGYRVVMLSGDNEVTARAVGRLVGITAEDVHAGVGPQGKAAAIAEMQVRRVAPRIALGPLKLGRKEVVERVMFVGDGLNDAVALAAADVSAAMGHGSQATLASADFVLLRSDLAALPKLLRLSCKVRNRQWFNLFWAMIFNTVFLPIAAGVLFPVGFTLSPVWSAVLMACSSISVVLSSLALRWGL</sequence>
<dbReference type="GeneID" id="28984898"/>
<evidence type="ECO:0000256" key="9">
    <source>
        <dbReference type="ARBA" id="ARBA00022967"/>
    </source>
</evidence>
<reference evidence="16 17" key="1">
    <citation type="submission" date="2015-03" db="EMBL/GenBank/DDBJ databases">
        <title>Genomics and transcriptomics of the oil-accumulating basidiomycete yeast T. oleaginosus allow insights into substrate utilization and the diverse evolutionary trajectories of mating systems in fungi.</title>
        <authorList>
            <consortium name="DOE Joint Genome Institute"/>
            <person name="Kourist R."/>
            <person name="Kracht O."/>
            <person name="Bracharz F."/>
            <person name="Lipzen A."/>
            <person name="Nolan M."/>
            <person name="Ohm R."/>
            <person name="Grigoriev I."/>
            <person name="Sun S."/>
            <person name="Heitman J."/>
            <person name="Bruck T."/>
            <person name="Nowrousian M."/>
        </authorList>
    </citation>
    <scope>NUCLEOTIDE SEQUENCE [LARGE SCALE GENOMIC DNA]</scope>
    <source>
        <strain evidence="16 17">IBC0246</strain>
    </source>
</reference>
<dbReference type="InterPro" id="IPR023298">
    <property type="entry name" value="ATPase_P-typ_TM_dom_sf"/>
</dbReference>
<dbReference type="AlphaFoldDB" id="A0A0J0XEI9"/>
<dbReference type="Gene3D" id="3.40.50.1000">
    <property type="entry name" value="HAD superfamily/HAD-like"/>
    <property type="match status" value="1"/>
</dbReference>
<evidence type="ECO:0000259" key="15">
    <source>
        <dbReference type="PROSITE" id="PS50846"/>
    </source>
</evidence>
<dbReference type="Gene3D" id="3.30.70.100">
    <property type="match status" value="4"/>
</dbReference>
<dbReference type="Pfam" id="PF00403">
    <property type="entry name" value="HMA"/>
    <property type="match status" value="3"/>
</dbReference>
<dbReference type="InterPro" id="IPR018303">
    <property type="entry name" value="ATPase_P-typ_P_site"/>
</dbReference>
<dbReference type="SFLD" id="SFLDG00002">
    <property type="entry name" value="C1.7:_P-type_atpase_like"/>
    <property type="match status" value="1"/>
</dbReference>
<dbReference type="FunFam" id="2.70.150.10:FF:000002">
    <property type="entry name" value="Copper-transporting ATPase 1, putative"/>
    <property type="match status" value="1"/>
</dbReference>
<dbReference type="EMBL" id="KQ087258">
    <property type="protein sequence ID" value="KLT39477.1"/>
    <property type="molecule type" value="Genomic_DNA"/>
</dbReference>
<keyword evidence="5 13" id="KW-0812">Transmembrane</keyword>
<feature type="domain" description="HMA" evidence="15">
    <location>
        <begin position="156"/>
        <end position="221"/>
    </location>
</feature>
<dbReference type="PROSITE" id="PS01047">
    <property type="entry name" value="HMA_1"/>
    <property type="match status" value="3"/>
</dbReference>
<keyword evidence="6 13" id="KW-0479">Metal-binding</keyword>